<evidence type="ECO:0000256" key="5">
    <source>
        <dbReference type="SAM" id="MobiDB-lite"/>
    </source>
</evidence>
<sequence>MKKVPGVLHTMVGYCGGKEAWPTYMDMKDHTEAVRVEFDPDITSFRDLLDKIFKKVKPFSFCESRECKQYQHGIWWVQEEQRVEIMEKVSQIEKREENLNRHSPRKVRMEISRAREFYKAEEYHQDNYNKAMQMFPPIESPDNNHGNKLGKEKLKNEL</sequence>
<dbReference type="Pfam" id="PF01625">
    <property type="entry name" value="PMSR"/>
    <property type="match status" value="1"/>
</dbReference>
<dbReference type="InterPro" id="IPR036509">
    <property type="entry name" value="Met_Sox_Rdtase_MsrA_sf"/>
</dbReference>
<dbReference type="AlphaFoldDB" id="A0A7S3PNZ4"/>
<feature type="region of interest" description="Disordered" evidence="5">
    <location>
        <begin position="133"/>
        <end position="158"/>
    </location>
</feature>
<accession>A0A7S3PNZ4</accession>
<dbReference type="SUPFAM" id="SSF55068">
    <property type="entry name" value="Peptide methionine sulfoxide reductase"/>
    <property type="match status" value="1"/>
</dbReference>
<evidence type="ECO:0000256" key="3">
    <source>
        <dbReference type="ARBA" id="ARBA00023002"/>
    </source>
</evidence>
<dbReference type="EMBL" id="HBIN01020716">
    <property type="protein sequence ID" value="CAE0445852.1"/>
    <property type="molecule type" value="Transcribed_RNA"/>
</dbReference>
<organism evidence="7">
    <name type="scientific">Aplanochytrium stocchinoi</name>
    <dbReference type="NCBI Taxonomy" id="215587"/>
    <lineage>
        <taxon>Eukaryota</taxon>
        <taxon>Sar</taxon>
        <taxon>Stramenopiles</taxon>
        <taxon>Bigyra</taxon>
        <taxon>Labyrinthulomycetes</taxon>
        <taxon>Thraustochytrida</taxon>
        <taxon>Thraustochytriidae</taxon>
        <taxon>Aplanochytrium</taxon>
    </lineage>
</organism>
<evidence type="ECO:0000256" key="4">
    <source>
        <dbReference type="ARBA" id="ARBA00030643"/>
    </source>
</evidence>
<dbReference type="Gene3D" id="3.30.1060.10">
    <property type="entry name" value="Peptide methionine sulphoxide reductase MsrA"/>
    <property type="match status" value="1"/>
</dbReference>
<dbReference type="PANTHER" id="PTHR43774:SF1">
    <property type="entry name" value="PEPTIDE METHIONINE SULFOXIDE REDUCTASE MSRA 2"/>
    <property type="match status" value="1"/>
</dbReference>
<feature type="domain" description="Peptide methionine sulphoxide reductase MsrA" evidence="6">
    <location>
        <begin position="1"/>
        <end position="132"/>
    </location>
</feature>
<reference evidence="7" key="1">
    <citation type="submission" date="2021-01" db="EMBL/GenBank/DDBJ databases">
        <authorList>
            <person name="Corre E."/>
            <person name="Pelletier E."/>
            <person name="Niang G."/>
            <person name="Scheremetjew M."/>
            <person name="Finn R."/>
            <person name="Kale V."/>
            <person name="Holt S."/>
            <person name="Cochrane G."/>
            <person name="Meng A."/>
            <person name="Brown T."/>
            <person name="Cohen L."/>
        </authorList>
    </citation>
    <scope>NUCLEOTIDE SEQUENCE</scope>
    <source>
        <strain evidence="7">GSBS06</strain>
    </source>
</reference>
<comment type="similarity">
    <text evidence="1">Belongs to the MsrA Met sulfoxide reductase family.</text>
</comment>
<evidence type="ECO:0000259" key="6">
    <source>
        <dbReference type="Pfam" id="PF01625"/>
    </source>
</evidence>
<dbReference type="PANTHER" id="PTHR43774">
    <property type="entry name" value="PEPTIDE METHIONINE SULFOXIDE REDUCTASE"/>
    <property type="match status" value="1"/>
</dbReference>
<evidence type="ECO:0000256" key="1">
    <source>
        <dbReference type="ARBA" id="ARBA00005591"/>
    </source>
</evidence>
<dbReference type="EC" id="1.8.4.11" evidence="2"/>
<dbReference type="InterPro" id="IPR002569">
    <property type="entry name" value="Met_Sox_Rdtase_MsrA_dom"/>
</dbReference>
<proteinExistence type="inferred from homology"/>
<evidence type="ECO:0000313" key="7">
    <source>
        <dbReference type="EMBL" id="CAE0445852.1"/>
    </source>
</evidence>
<protein>
    <recommendedName>
        <fullName evidence="2">peptide-methionine (S)-S-oxide reductase</fullName>
        <ecNumber evidence="2">1.8.4.11</ecNumber>
    </recommendedName>
    <alternativeName>
        <fullName evidence="4">Peptide-methionine (S)-S-oxide reductase</fullName>
    </alternativeName>
</protein>
<feature type="compositionally biased region" description="Basic and acidic residues" evidence="5">
    <location>
        <begin position="149"/>
        <end position="158"/>
    </location>
</feature>
<gene>
    <name evidence="7" type="ORF">ASTO00021_LOCUS15856</name>
</gene>
<name>A0A7S3PNZ4_9STRA</name>
<dbReference type="GO" id="GO:0008113">
    <property type="term" value="F:peptide-methionine (S)-S-oxide reductase activity"/>
    <property type="evidence" value="ECO:0007669"/>
    <property type="project" value="UniProtKB-EC"/>
</dbReference>
<keyword evidence="3" id="KW-0560">Oxidoreductase</keyword>
<evidence type="ECO:0000256" key="2">
    <source>
        <dbReference type="ARBA" id="ARBA00012502"/>
    </source>
</evidence>